<gene>
    <name evidence="6" type="ORF">PV08_02676</name>
</gene>
<keyword evidence="4 5" id="KW-0472">Membrane</keyword>
<feature type="transmembrane region" description="Helical" evidence="5">
    <location>
        <begin position="170"/>
        <end position="195"/>
    </location>
</feature>
<evidence type="ECO:0000313" key="7">
    <source>
        <dbReference type="Proteomes" id="UP000053328"/>
    </source>
</evidence>
<dbReference type="PANTHER" id="PTHR31465:SF8">
    <property type="entry name" value="DOMAIN PROTEIN, PUTATIVE (AFU_ORTHOLOGUE AFUA_6G14140)-RELATED"/>
    <property type="match status" value="1"/>
</dbReference>
<sequence length="271" mass="30021">MVNGDFHNCTDVSPGCPISGTTYGYIPNIPANYALVVVFGTCAFLQLALGIFFRTWTFMIAITAGCLMEVIGYIGRIELHHNVWSRAAFTQQIVCLIMAPSLIAAGIYLSLKHIIIYRGPQHSRLKPRLYTWVFIGCDAFSILVQAAGGALAGTAKNDNPSLMKAGNTTIMAGIGIQVATMTMCSILVLDFAITYRKRAECPRKTTSFSHTRFRLFYFAEIFAFVTVLIRSIYRLPEMAGGWGNQLMRNETEFLILDGMSLLSIDERSAEK</sequence>
<dbReference type="AlphaFoldDB" id="A0A0D2BHD4"/>
<reference evidence="6 7" key="1">
    <citation type="submission" date="2015-01" db="EMBL/GenBank/DDBJ databases">
        <title>The Genome Sequence of Exophiala spinifera CBS89968.</title>
        <authorList>
            <consortium name="The Broad Institute Genomics Platform"/>
            <person name="Cuomo C."/>
            <person name="de Hoog S."/>
            <person name="Gorbushina A."/>
            <person name="Stielow B."/>
            <person name="Teixiera M."/>
            <person name="Abouelleil A."/>
            <person name="Chapman S.B."/>
            <person name="Priest M."/>
            <person name="Young S.K."/>
            <person name="Wortman J."/>
            <person name="Nusbaum C."/>
            <person name="Birren B."/>
        </authorList>
    </citation>
    <scope>NUCLEOTIDE SEQUENCE [LARGE SCALE GENOMIC DNA]</scope>
    <source>
        <strain evidence="6 7">CBS 89968</strain>
    </source>
</reference>
<organism evidence="6 7">
    <name type="scientific">Exophiala spinifera</name>
    <dbReference type="NCBI Taxonomy" id="91928"/>
    <lineage>
        <taxon>Eukaryota</taxon>
        <taxon>Fungi</taxon>
        <taxon>Dikarya</taxon>
        <taxon>Ascomycota</taxon>
        <taxon>Pezizomycotina</taxon>
        <taxon>Eurotiomycetes</taxon>
        <taxon>Chaetothyriomycetidae</taxon>
        <taxon>Chaetothyriales</taxon>
        <taxon>Herpotrichiellaceae</taxon>
        <taxon>Exophiala</taxon>
    </lineage>
</organism>
<keyword evidence="2 5" id="KW-0812">Transmembrane</keyword>
<dbReference type="Pfam" id="PF04479">
    <property type="entry name" value="RTA1"/>
    <property type="match status" value="1"/>
</dbReference>
<feature type="transmembrane region" description="Helical" evidence="5">
    <location>
        <begin position="56"/>
        <end position="75"/>
    </location>
</feature>
<protein>
    <submittedName>
        <fullName evidence="6">Uncharacterized protein</fullName>
    </submittedName>
</protein>
<dbReference type="VEuPathDB" id="FungiDB:PV08_02676"/>
<dbReference type="EMBL" id="KN847493">
    <property type="protein sequence ID" value="KIW18388.1"/>
    <property type="molecule type" value="Genomic_DNA"/>
</dbReference>
<dbReference type="PANTHER" id="PTHR31465">
    <property type="entry name" value="PROTEIN RTA1-RELATED"/>
    <property type="match status" value="1"/>
</dbReference>
<dbReference type="InterPro" id="IPR007568">
    <property type="entry name" value="RTA1"/>
</dbReference>
<evidence type="ECO:0000256" key="1">
    <source>
        <dbReference type="ARBA" id="ARBA00004141"/>
    </source>
</evidence>
<dbReference type="GO" id="GO:0005886">
    <property type="term" value="C:plasma membrane"/>
    <property type="evidence" value="ECO:0007669"/>
    <property type="project" value="TreeGrafter"/>
</dbReference>
<accession>A0A0D2BHD4</accession>
<feature type="transmembrane region" description="Helical" evidence="5">
    <location>
        <begin position="129"/>
        <end position="150"/>
    </location>
</feature>
<dbReference type="HOGENOM" id="CLU_033465_6_1_1"/>
<keyword evidence="7" id="KW-1185">Reference proteome</keyword>
<name>A0A0D2BHD4_9EURO</name>
<dbReference type="Proteomes" id="UP000053328">
    <property type="component" value="Unassembled WGS sequence"/>
</dbReference>
<dbReference type="OrthoDB" id="4521223at2759"/>
<feature type="transmembrane region" description="Helical" evidence="5">
    <location>
        <begin position="31"/>
        <end position="49"/>
    </location>
</feature>
<feature type="transmembrane region" description="Helical" evidence="5">
    <location>
        <begin position="87"/>
        <end position="109"/>
    </location>
</feature>
<dbReference type="STRING" id="91928.A0A0D2BHD4"/>
<evidence type="ECO:0000313" key="6">
    <source>
        <dbReference type="EMBL" id="KIW18388.1"/>
    </source>
</evidence>
<dbReference type="GeneID" id="27329759"/>
<dbReference type="RefSeq" id="XP_016238604.1">
    <property type="nucleotide sequence ID" value="XM_016377034.1"/>
</dbReference>
<dbReference type="GO" id="GO:0000324">
    <property type="term" value="C:fungal-type vacuole"/>
    <property type="evidence" value="ECO:0007669"/>
    <property type="project" value="TreeGrafter"/>
</dbReference>
<evidence type="ECO:0000256" key="2">
    <source>
        <dbReference type="ARBA" id="ARBA00022692"/>
    </source>
</evidence>
<proteinExistence type="predicted"/>
<keyword evidence="3 5" id="KW-1133">Transmembrane helix</keyword>
<evidence type="ECO:0000256" key="3">
    <source>
        <dbReference type="ARBA" id="ARBA00022989"/>
    </source>
</evidence>
<comment type="subcellular location">
    <subcellularLocation>
        <location evidence="1">Membrane</location>
        <topology evidence="1">Multi-pass membrane protein</topology>
    </subcellularLocation>
</comment>
<evidence type="ECO:0000256" key="5">
    <source>
        <dbReference type="SAM" id="Phobius"/>
    </source>
</evidence>
<feature type="transmembrane region" description="Helical" evidence="5">
    <location>
        <begin position="215"/>
        <end position="233"/>
    </location>
</feature>
<evidence type="ECO:0000256" key="4">
    <source>
        <dbReference type="ARBA" id="ARBA00023136"/>
    </source>
</evidence>